<feature type="transmembrane region" description="Helical" evidence="10">
    <location>
        <begin position="382"/>
        <end position="400"/>
    </location>
</feature>
<comment type="caution">
    <text evidence="11">The sequence shown here is derived from an EMBL/GenBank/DDBJ whole genome shotgun (WGS) entry which is preliminary data.</text>
</comment>
<feature type="transmembrane region" description="Helical" evidence="10">
    <location>
        <begin position="407"/>
        <end position="428"/>
    </location>
</feature>
<feature type="transmembrane region" description="Helical" evidence="10">
    <location>
        <begin position="78"/>
        <end position="100"/>
    </location>
</feature>
<keyword evidence="6 10" id="KW-1133">Transmembrane helix</keyword>
<evidence type="ECO:0000256" key="4">
    <source>
        <dbReference type="ARBA" id="ARBA00022448"/>
    </source>
</evidence>
<keyword evidence="12" id="KW-1185">Reference proteome</keyword>
<comment type="subcellular location">
    <subcellularLocation>
        <location evidence="1 10">Preautophagosomal structure membrane</location>
        <topology evidence="1 10">Multi-pass membrane protein</topology>
    </subcellularLocation>
</comment>
<feature type="transmembrane region" description="Helical" evidence="10">
    <location>
        <begin position="298"/>
        <end position="320"/>
    </location>
</feature>
<dbReference type="PANTHER" id="PTHR13038:SF10">
    <property type="entry name" value="AUTOPHAGY-RELATED PROTEIN 9"/>
    <property type="match status" value="1"/>
</dbReference>
<dbReference type="GO" id="GO:0061709">
    <property type="term" value="P:reticulophagy"/>
    <property type="evidence" value="ECO:0007669"/>
    <property type="project" value="TreeGrafter"/>
</dbReference>
<dbReference type="GO" id="GO:0006869">
    <property type="term" value="P:lipid transport"/>
    <property type="evidence" value="ECO:0007669"/>
    <property type="project" value="UniProtKB-KW"/>
</dbReference>
<dbReference type="PANTHER" id="PTHR13038">
    <property type="entry name" value="APG9 AUTOPHAGY 9"/>
    <property type="match status" value="1"/>
</dbReference>
<dbReference type="GO" id="GO:0034727">
    <property type="term" value="P:piecemeal microautophagy of the nucleus"/>
    <property type="evidence" value="ECO:0007669"/>
    <property type="project" value="TreeGrafter"/>
</dbReference>
<keyword evidence="5 10" id="KW-0812">Transmembrane</keyword>
<evidence type="ECO:0000256" key="2">
    <source>
        <dbReference type="ARBA" id="ARBA00006185"/>
    </source>
</evidence>
<evidence type="ECO:0000313" key="12">
    <source>
        <dbReference type="Proteomes" id="UP001187531"/>
    </source>
</evidence>
<dbReference type="GO" id="GO:0034045">
    <property type="term" value="C:phagophore assembly site membrane"/>
    <property type="evidence" value="ECO:0007669"/>
    <property type="project" value="UniProtKB-SubCell"/>
</dbReference>
<organism evidence="11 12">
    <name type="scientific">Artemia franciscana</name>
    <name type="common">Brine shrimp</name>
    <name type="synonym">Artemia sanfranciscana</name>
    <dbReference type="NCBI Taxonomy" id="6661"/>
    <lineage>
        <taxon>Eukaryota</taxon>
        <taxon>Metazoa</taxon>
        <taxon>Ecdysozoa</taxon>
        <taxon>Arthropoda</taxon>
        <taxon>Crustacea</taxon>
        <taxon>Branchiopoda</taxon>
        <taxon>Anostraca</taxon>
        <taxon>Artemiidae</taxon>
        <taxon>Artemia</taxon>
    </lineage>
</organism>
<evidence type="ECO:0000256" key="8">
    <source>
        <dbReference type="ARBA" id="ARBA00023055"/>
    </source>
</evidence>
<dbReference type="AlphaFoldDB" id="A0AA88I7J9"/>
<evidence type="ECO:0000256" key="7">
    <source>
        <dbReference type="ARBA" id="ARBA00023006"/>
    </source>
</evidence>
<keyword evidence="7 10" id="KW-0072">Autophagy</keyword>
<evidence type="ECO:0000313" key="11">
    <source>
        <dbReference type="EMBL" id="KAK2716797.1"/>
    </source>
</evidence>
<proteinExistence type="inferred from homology"/>
<dbReference type="Proteomes" id="UP001187531">
    <property type="component" value="Unassembled WGS sequence"/>
</dbReference>
<dbReference type="EMBL" id="JAVRJZ010000011">
    <property type="protein sequence ID" value="KAK2716797.1"/>
    <property type="molecule type" value="Genomic_DNA"/>
</dbReference>
<dbReference type="GO" id="GO:0005776">
    <property type="term" value="C:autophagosome"/>
    <property type="evidence" value="ECO:0007669"/>
    <property type="project" value="TreeGrafter"/>
</dbReference>
<name>A0AA88I7J9_ARTSF</name>
<evidence type="ECO:0000256" key="1">
    <source>
        <dbReference type="ARBA" id="ARBA00004511"/>
    </source>
</evidence>
<gene>
    <name evidence="11" type="ORF">QYM36_007070</name>
</gene>
<evidence type="ECO:0000256" key="9">
    <source>
        <dbReference type="ARBA" id="ARBA00023136"/>
    </source>
</evidence>
<keyword evidence="4 10" id="KW-0813">Transport</keyword>
<dbReference type="Pfam" id="PF04109">
    <property type="entry name" value="ATG9"/>
    <property type="match status" value="1"/>
</dbReference>
<evidence type="ECO:0000256" key="3">
    <source>
        <dbReference type="ARBA" id="ARBA00018074"/>
    </source>
</evidence>
<comment type="function">
    <text evidence="10">Phospholipid scramblase involved in autophagy. Cycles between the preautophagosomal structure/phagophore assembly site (PAS) and the cytoplasmic vesicle pool and supplies membrane for the growing autophagosome. Lipid scramblase activity plays a key role in preautophagosomal structure/phagophore assembly by distributing the phospholipids that arrive through ATG2 from the cytoplasmic to the luminal leaflet of the bilayer, thereby driving autophagosomal membrane expansion.</text>
</comment>
<keyword evidence="9 10" id="KW-0472">Membrane</keyword>
<evidence type="ECO:0000256" key="10">
    <source>
        <dbReference type="RuleBase" id="RU364027"/>
    </source>
</evidence>
<sequence>MFSSSSPRNMYERLQGSTINDALDVNDQEDGTIIHVVPTNQKSQWNHIEDLDSFFTRVYNYHRRHGFLCILSKELLDLVQFAFVVFFSVYLCQCVDYPILFRENLANDTNPGGKIRLGDALTPLSECSRRLPPVLIGCIVVSSMFWVFRTVRFVYHIVYYWEIRSFYLSVLKIKESELDNFTWTEVQSRLRQAQKDHLMCIHKAELSDLDIHHRILRFTNYFVAMVNKHVLPITFQVPIFGEMVFLTKGLKYNLELILFWGSGAPFDSSWHLKEEYKRASKRQELADRLSKRMRTVGFVNLVLSPLVVIWQLLHSVFRYAEELKRDPSLLGVRKWSMYGRFYVRHFNELDHELDARLSRAYNHASRYTRAFVSPFMAIVARHLQFICGSLLFVLICLTLWDEDVITVEHVITLMSGLGGIVAICSAFIPEENVVYFHDDLLANVLVHIHYLPGWWVEQAHTAKVRAGFAQLFQLKVAFLAEELLSPIITPFVLLYHFPKASLKVVDFLRNNTVDVVGVGDVCSFAQLDVRRHGDPLCQSITAKTATHVGQEKLEKVAKMTSEPVASPAEECKTELSLVHFALTNPEWKPPESSQTYLECLQQNMRVAPSELGQIVQSDDELPSLLATAQPAWGRSFLLSNTHNMSLANGNQSFMQSPFLHMGRLSYRTAPLSNMAPSRMGSIRGEPGLSTVDENIGVTTSQDRAENATSREIINLVDMARSAIFIHGSRQGQARREGFSIRASAEGECEDHEMSPLLRLVNST</sequence>
<dbReference type="GO" id="GO:0000422">
    <property type="term" value="P:autophagy of mitochondrion"/>
    <property type="evidence" value="ECO:0007669"/>
    <property type="project" value="TreeGrafter"/>
</dbReference>
<comment type="similarity">
    <text evidence="2 10">Belongs to the ATG9 family.</text>
</comment>
<keyword evidence="8 10" id="KW-0445">Lipid transport</keyword>
<evidence type="ECO:0000256" key="6">
    <source>
        <dbReference type="ARBA" id="ARBA00022989"/>
    </source>
</evidence>
<feature type="transmembrane region" description="Helical" evidence="10">
    <location>
        <begin position="134"/>
        <end position="155"/>
    </location>
</feature>
<accession>A0AA88I7J9</accession>
<reference evidence="11" key="1">
    <citation type="submission" date="2023-07" db="EMBL/GenBank/DDBJ databases">
        <title>Chromosome-level genome assembly of Artemia franciscana.</title>
        <authorList>
            <person name="Jo E."/>
        </authorList>
    </citation>
    <scope>NUCLEOTIDE SEQUENCE</scope>
    <source>
        <tissue evidence="11">Whole body</tissue>
    </source>
</reference>
<evidence type="ECO:0000256" key="5">
    <source>
        <dbReference type="ARBA" id="ARBA00022692"/>
    </source>
</evidence>
<dbReference type="GO" id="GO:0034497">
    <property type="term" value="P:protein localization to phagophore assembly site"/>
    <property type="evidence" value="ECO:0007669"/>
    <property type="project" value="TreeGrafter"/>
</dbReference>
<protein>
    <recommendedName>
        <fullName evidence="3 10">Autophagy-related protein 9</fullName>
    </recommendedName>
</protein>
<dbReference type="InterPro" id="IPR007241">
    <property type="entry name" value="Autophagy-rel_prot_9"/>
</dbReference>